<name>A0A1H0DTH7_ALLAB</name>
<sequence>MTPPHDHDEVELLPASRFEWERIIRRARLTKPVKLVALLLATYADPDGTRVRPGVELLCLDTGDGDRQVRRIIKALAAHGLVELVRRGGGRGGRGTAAEYRLTLPSNLLERGLLRDLTPAEGDSPDIQMSAQSPEPATESPDIQMSDGSPPSPVDNSERPDIQVSAQTETPQPNDRTSDAVTERLTGHSEPIDRTSGCPTTSHRPTTEETNDYSPPSATTERVRVGEPLDSSPVGKCEHGFTSGTRPDGTPSCAFCRRAAVVVVDFAARRAVGGG</sequence>
<dbReference type="AlphaFoldDB" id="A0A1H0DTH7"/>
<feature type="region of interest" description="Disordered" evidence="1">
    <location>
        <begin position="184"/>
        <end position="251"/>
    </location>
</feature>
<feature type="region of interest" description="Disordered" evidence="1">
    <location>
        <begin position="117"/>
        <end position="159"/>
    </location>
</feature>
<dbReference type="OrthoDB" id="4555172at2"/>
<evidence type="ECO:0000256" key="1">
    <source>
        <dbReference type="SAM" id="MobiDB-lite"/>
    </source>
</evidence>
<feature type="compositionally biased region" description="Basic and acidic residues" evidence="1">
    <location>
        <begin position="184"/>
        <end position="193"/>
    </location>
</feature>
<evidence type="ECO:0000313" key="2">
    <source>
        <dbReference type="EMBL" id="SDN73346.1"/>
    </source>
</evidence>
<dbReference type="RefSeq" id="WP_030431983.1">
    <property type="nucleotide sequence ID" value="NZ_JOEF01000022.1"/>
</dbReference>
<proteinExistence type="predicted"/>
<dbReference type="EMBL" id="LT629701">
    <property type="protein sequence ID" value="SDN73346.1"/>
    <property type="molecule type" value="Genomic_DNA"/>
</dbReference>
<reference evidence="2 3" key="1">
    <citation type="submission" date="2016-10" db="EMBL/GenBank/DDBJ databases">
        <authorList>
            <person name="de Groot N.N."/>
        </authorList>
    </citation>
    <scope>NUCLEOTIDE SEQUENCE [LARGE SCALE GENOMIC DNA]</scope>
    <source>
        <strain evidence="2 3">DSM 44149</strain>
    </source>
</reference>
<dbReference type="STRING" id="211114.SAMN04489726_7983"/>
<gene>
    <name evidence="2" type="ORF">SAMN04489726_7983</name>
</gene>
<keyword evidence="3" id="KW-1185">Reference proteome</keyword>
<accession>A0A1H0DTH7</accession>
<dbReference type="Proteomes" id="UP000183376">
    <property type="component" value="Chromosome I"/>
</dbReference>
<dbReference type="Pfam" id="PF13730">
    <property type="entry name" value="HTH_36"/>
    <property type="match status" value="1"/>
</dbReference>
<protein>
    <submittedName>
        <fullName evidence="2">Helix-turn-helix domain-containing protein</fullName>
    </submittedName>
</protein>
<evidence type="ECO:0000313" key="3">
    <source>
        <dbReference type="Proteomes" id="UP000183376"/>
    </source>
</evidence>
<organism evidence="2 3">
    <name type="scientific">Allokutzneria albata</name>
    <name type="common">Kibdelosporangium albatum</name>
    <dbReference type="NCBI Taxonomy" id="211114"/>
    <lineage>
        <taxon>Bacteria</taxon>
        <taxon>Bacillati</taxon>
        <taxon>Actinomycetota</taxon>
        <taxon>Actinomycetes</taxon>
        <taxon>Pseudonocardiales</taxon>
        <taxon>Pseudonocardiaceae</taxon>
        <taxon>Allokutzneria</taxon>
    </lineage>
</organism>
<feature type="compositionally biased region" description="Polar residues" evidence="1">
    <location>
        <begin position="127"/>
        <end position="149"/>
    </location>
</feature>